<dbReference type="OrthoDB" id="3265563at2759"/>
<keyword evidence="3" id="KW-1185">Reference proteome</keyword>
<keyword evidence="1" id="KW-1133">Transmembrane helix</keyword>
<gene>
    <name evidence="2" type="ORF">K435DRAFT_567314</name>
</gene>
<dbReference type="EMBL" id="ML179324">
    <property type="protein sequence ID" value="THU90835.1"/>
    <property type="molecule type" value="Genomic_DNA"/>
</dbReference>
<evidence type="ECO:0000256" key="1">
    <source>
        <dbReference type="SAM" id="Phobius"/>
    </source>
</evidence>
<feature type="transmembrane region" description="Helical" evidence="1">
    <location>
        <begin position="29"/>
        <end position="53"/>
    </location>
</feature>
<sequence>TSFVAGRIWWIGRQVKKYLGTKETELTRYSIAICLESGIMYQVALLPALVAYLTDYIADRMLGDIIPVLIQVVGIAPTFIIVRVALGVSIENIQDTTSM</sequence>
<proteinExistence type="predicted"/>
<accession>A0A4V4HEF3</accession>
<evidence type="ECO:0000313" key="3">
    <source>
        <dbReference type="Proteomes" id="UP000297245"/>
    </source>
</evidence>
<feature type="non-terminal residue" evidence="2">
    <location>
        <position position="99"/>
    </location>
</feature>
<protein>
    <submittedName>
        <fullName evidence="2">Uncharacterized protein</fullName>
    </submittedName>
</protein>
<keyword evidence="1" id="KW-0812">Transmembrane</keyword>
<reference evidence="2 3" key="1">
    <citation type="journal article" date="2019" name="Nat. Ecol. Evol.">
        <title>Megaphylogeny resolves global patterns of mushroom evolution.</title>
        <authorList>
            <person name="Varga T."/>
            <person name="Krizsan K."/>
            <person name="Foldi C."/>
            <person name="Dima B."/>
            <person name="Sanchez-Garcia M."/>
            <person name="Sanchez-Ramirez S."/>
            <person name="Szollosi G.J."/>
            <person name="Szarkandi J.G."/>
            <person name="Papp V."/>
            <person name="Albert L."/>
            <person name="Andreopoulos W."/>
            <person name="Angelini C."/>
            <person name="Antonin V."/>
            <person name="Barry K.W."/>
            <person name="Bougher N.L."/>
            <person name="Buchanan P."/>
            <person name="Buyck B."/>
            <person name="Bense V."/>
            <person name="Catcheside P."/>
            <person name="Chovatia M."/>
            <person name="Cooper J."/>
            <person name="Damon W."/>
            <person name="Desjardin D."/>
            <person name="Finy P."/>
            <person name="Geml J."/>
            <person name="Haridas S."/>
            <person name="Hughes K."/>
            <person name="Justo A."/>
            <person name="Karasinski D."/>
            <person name="Kautmanova I."/>
            <person name="Kiss B."/>
            <person name="Kocsube S."/>
            <person name="Kotiranta H."/>
            <person name="LaButti K.M."/>
            <person name="Lechner B.E."/>
            <person name="Liimatainen K."/>
            <person name="Lipzen A."/>
            <person name="Lukacs Z."/>
            <person name="Mihaltcheva S."/>
            <person name="Morgado L.N."/>
            <person name="Niskanen T."/>
            <person name="Noordeloos M.E."/>
            <person name="Ohm R.A."/>
            <person name="Ortiz-Santana B."/>
            <person name="Ovrebo C."/>
            <person name="Racz N."/>
            <person name="Riley R."/>
            <person name="Savchenko A."/>
            <person name="Shiryaev A."/>
            <person name="Soop K."/>
            <person name="Spirin V."/>
            <person name="Szebenyi C."/>
            <person name="Tomsovsky M."/>
            <person name="Tulloss R.E."/>
            <person name="Uehling J."/>
            <person name="Grigoriev I.V."/>
            <person name="Vagvolgyi C."/>
            <person name="Papp T."/>
            <person name="Martin F.M."/>
            <person name="Miettinen O."/>
            <person name="Hibbett D.S."/>
            <person name="Nagy L.G."/>
        </authorList>
    </citation>
    <scope>NUCLEOTIDE SEQUENCE [LARGE SCALE GENOMIC DNA]</scope>
    <source>
        <strain evidence="2 3">CBS 962.96</strain>
    </source>
</reference>
<feature type="transmembrane region" description="Helical" evidence="1">
    <location>
        <begin position="65"/>
        <end position="90"/>
    </location>
</feature>
<evidence type="ECO:0000313" key="2">
    <source>
        <dbReference type="EMBL" id="THU90835.1"/>
    </source>
</evidence>
<name>A0A4V4HEF3_DENBC</name>
<keyword evidence="1" id="KW-0472">Membrane</keyword>
<feature type="non-terminal residue" evidence="2">
    <location>
        <position position="1"/>
    </location>
</feature>
<dbReference type="Proteomes" id="UP000297245">
    <property type="component" value="Unassembled WGS sequence"/>
</dbReference>
<dbReference type="AlphaFoldDB" id="A0A4V4HEF3"/>
<organism evidence="2 3">
    <name type="scientific">Dendrothele bispora (strain CBS 962.96)</name>
    <dbReference type="NCBI Taxonomy" id="1314807"/>
    <lineage>
        <taxon>Eukaryota</taxon>
        <taxon>Fungi</taxon>
        <taxon>Dikarya</taxon>
        <taxon>Basidiomycota</taxon>
        <taxon>Agaricomycotina</taxon>
        <taxon>Agaricomycetes</taxon>
        <taxon>Agaricomycetidae</taxon>
        <taxon>Agaricales</taxon>
        <taxon>Agaricales incertae sedis</taxon>
        <taxon>Dendrothele</taxon>
    </lineage>
</organism>